<sequence>MRGYSERQCLIRDLFLIIVWLEHEELEDMVDSWFRHIRIPTESEIIFPRSKIQQRMYDLLLSDWAIFDEALRLVLSNRYLVPRPTPKLRDEFDLERLFNMPDIEFRQASRTSKAGFVGLLNIICTNPVFHRGGIRPQLPIAHQLALTLERLGSNGNGASVGRFSRNLSVGRGTVVKVSRRVIEALISLGRRHVVWPDAARRAEISERPGYDGEVFFDRKRRYSINAQIICDCDKYITSFITGWPGSCGDSRVYKRMQLHLNPSNYFDEGQYLLADSAYELSHTVIPVYKVPAANIMINSQFNYCLAKARVRNEHTIGVLKSRWSSLREMRLHLYRRQHMRAYVAWLYSCIILHNLLAGLGDQWAELEDDDSLTYDDDTDEEDIEESAEDFRDRLTINCVCYNMYHRGILH</sequence>
<comment type="similarity">
    <text evidence="3">Belongs to the HARBI1 family.</text>
</comment>
<dbReference type="VEuPathDB" id="FungiDB:PGTG_01834"/>
<dbReference type="GeneID" id="10542615"/>
<organism evidence="9 10">
    <name type="scientific">Puccinia graminis f. sp. tritici (strain CRL 75-36-700-3 / race SCCL)</name>
    <name type="common">Black stem rust fungus</name>
    <dbReference type="NCBI Taxonomy" id="418459"/>
    <lineage>
        <taxon>Eukaryota</taxon>
        <taxon>Fungi</taxon>
        <taxon>Dikarya</taxon>
        <taxon>Basidiomycota</taxon>
        <taxon>Pucciniomycotina</taxon>
        <taxon>Pucciniomycetes</taxon>
        <taxon>Pucciniales</taxon>
        <taxon>Pucciniaceae</taxon>
        <taxon>Puccinia</taxon>
    </lineage>
</organism>
<dbReference type="GO" id="GO:0016787">
    <property type="term" value="F:hydrolase activity"/>
    <property type="evidence" value="ECO:0007669"/>
    <property type="project" value="UniProtKB-KW"/>
</dbReference>
<accession>E3JT14</accession>
<dbReference type="Proteomes" id="UP000008783">
    <property type="component" value="Unassembled WGS sequence"/>
</dbReference>
<dbReference type="KEGG" id="pgr:PGTG_01834"/>
<evidence type="ECO:0000256" key="3">
    <source>
        <dbReference type="ARBA" id="ARBA00006958"/>
    </source>
</evidence>
<reference key="1">
    <citation type="submission" date="2007-01" db="EMBL/GenBank/DDBJ databases">
        <title>The Genome Sequence of Puccinia graminis f. sp. tritici Strain CRL 75-36-700-3.</title>
        <authorList>
            <consortium name="The Broad Institute Genome Sequencing Platform"/>
            <person name="Birren B."/>
            <person name="Lander E."/>
            <person name="Galagan J."/>
            <person name="Nusbaum C."/>
            <person name="Devon K."/>
            <person name="Cuomo C."/>
            <person name="Jaffe D."/>
            <person name="Butler J."/>
            <person name="Alvarez P."/>
            <person name="Gnerre S."/>
            <person name="Grabherr M."/>
            <person name="Mauceli E."/>
            <person name="Brockman W."/>
            <person name="Young S."/>
            <person name="LaButti K."/>
            <person name="Sykes S."/>
            <person name="DeCaprio D."/>
            <person name="Crawford M."/>
            <person name="Koehrsen M."/>
            <person name="Engels R."/>
            <person name="Montgomery P."/>
            <person name="Pearson M."/>
            <person name="Howarth C."/>
            <person name="Larson L."/>
            <person name="White J."/>
            <person name="Zeng Q."/>
            <person name="Kodira C."/>
            <person name="Yandava C."/>
            <person name="Alvarado L."/>
            <person name="O'Leary S."/>
            <person name="Szabo L."/>
            <person name="Dean R."/>
            <person name="Schein J."/>
        </authorList>
    </citation>
    <scope>NUCLEOTIDE SEQUENCE</scope>
    <source>
        <strain>CRL 75-36-700-3</strain>
    </source>
</reference>
<keyword evidence="5" id="KW-0479">Metal-binding</keyword>
<gene>
    <name evidence="9" type="ORF">PGTG_01834</name>
</gene>
<protein>
    <recommendedName>
        <fullName evidence="8">DDE Tnp4 domain-containing protein</fullName>
    </recommendedName>
</protein>
<dbReference type="PANTHER" id="PTHR22930:SF85">
    <property type="entry name" value="GH03217P-RELATED"/>
    <property type="match status" value="1"/>
</dbReference>
<evidence type="ECO:0000256" key="2">
    <source>
        <dbReference type="ARBA" id="ARBA00004123"/>
    </source>
</evidence>
<reference evidence="10" key="2">
    <citation type="journal article" date="2011" name="Proc. Natl. Acad. Sci. U.S.A.">
        <title>Obligate biotrophy features unraveled by the genomic analysis of rust fungi.</title>
        <authorList>
            <person name="Duplessis S."/>
            <person name="Cuomo C.A."/>
            <person name="Lin Y.-C."/>
            <person name="Aerts A."/>
            <person name="Tisserant E."/>
            <person name="Veneault-Fourrey C."/>
            <person name="Joly D.L."/>
            <person name="Hacquard S."/>
            <person name="Amselem J."/>
            <person name="Cantarel B.L."/>
            <person name="Chiu R."/>
            <person name="Coutinho P.M."/>
            <person name="Feau N."/>
            <person name="Field M."/>
            <person name="Frey P."/>
            <person name="Gelhaye E."/>
            <person name="Goldberg J."/>
            <person name="Grabherr M.G."/>
            <person name="Kodira C.D."/>
            <person name="Kohler A."/>
            <person name="Kuees U."/>
            <person name="Lindquist E.A."/>
            <person name="Lucas S.M."/>
            <person name="Mago R."/>
            <person name="Mauceli E."/>
            <person name="Morin E."/>
            <person name="Murat C."/>
            <person name="Pangilinan J.L."/>
            <person name="Park R."/>
            <person name="Pearson M."/>
            <person name="Quesneville H."/>
            <person name="Rouhier N."/>
            <person name="Sakthikumar S."/>
            <person name="Salamov A.A."/>
            <person name="Schmutz J."/>
            <person name="Selles B."/>
            <person name="Shapiro H."/>
            <person name="Tanguay P."/>
            <person name="Tuskan G.A."/>
            <person name="Henrissat B."/>
            <person name="Van de Peer Y."/>
            <person name="Rouze P."/>
            <person name="Ellis J.G."/>
            <person name="Dodds P.N."/>
            <person name="Schein J.E."/>
            <person name="Zhong S."/>
            <person name="Hamelin R.C."/>
            <person name="Grigoriev I.V."/>
            <person name="Szabo L.J."/>
            <person name="Martin F."/>
        </authorList>
    </citation>
    <scope>NUCLEOTIDE SEQUENCE [LARGE SCALE GENOMIC DNA]</scope>
    <source>
        <strain evidence="10">CRL 75-36-700-3 / race SCCL</strain>
    </source>
</reference>
<comment type="cofactor">
    <cofactor evidence="1">
        <name>a divalent metal cation</name>
        <dbReference type="ChEBI" id="CHEBI:60240"/>
    </cofactor>
</comment>
<dbReference type="HOGENOM" id="CLU_018552_2_0_1"/>
<evidence type="ECO:0000259" key="8">
    <source>
        <dbReference type="Pfam" id="PF13359"/>
    </source>
</evidence>
<dbReference type="OMA" id="ANKAYIR"/>
<evidence type="ECO:0000313" key="9">
    <source>
        <dbReference type="EMBL" id="EFP75241.1"/>
    </source>
</evidence>
<evidence type="ECO:0000313" key="10">
    <source>
        <dbReference type="Proteomes" id="UP000008783"/>
    </source>
</evidence>
<dbReference type="InterPro" id="IPR045249">
    <property type="entry name" value="HARBI1-like"/>
</dbReference>
<keyword evidence="4" id="KW-0540">Nuclease</keyword>
<dbReference type="Pfam" id="PF13359">
    <property type="entry name" value="DDE_Tnp_4"/>
    <property type="match status" value="1"/>
</dbReference>
<comment type="subcellular location">
    <subcellularLocation>
        <location evidence="2">Nucleus</location>
    </subcellularLocation>
</comment>
<keyword evidence="7" id="KW-0539">Nucleus</keyword>
<evidence type="ECO:0000256" key="6">
    <source>
        <dbReference type="ARBA" id="ARBA00022801"/>
    </source>
</evidence>
<feature type="domain" description="DDE Tnp4" evidence="8">
    <location>
        <begin position="206"/>
        <end position="354"/>
    </location>
</feature>
<dbReference type="InterPro" id="IPR027806">
    <property type="entry name" value="HARBI1_dom"/>
</dbReference>
<dbReference type="RefSeq" id="XP_003319660.1">
    <property type="nucleotide sequence ID" value="XM_003319612.1"/>
</dbReference>
<dbReference type="InParanoid" id="E3JT14"/>
<dbReference type="GO" id="GO:0004518">
    <property type="term" value="F:nuclease activity"/>
    <property type="evidence" value="ECO:0007669"/>
    <property type="project" value="UniProtKB-KW"/>
</dbReference>
<dbReference type="GO" id="GO:0005634">
    <property type="term" value="C:nucleus"/>
    <property type="evidence" value="ECO:0007669"/>
    <property type="project" value="UniProtKB-SubCell"/>
</dbReference>
<dbReference type="AlphaFoldDB" id="E3JT14"/>
<dbReference type="GO" id="GO:0046872">
    <property type="term" value="F:metal ion binding"/>
    <property type="evidence" value="ECO:0007669"/>
    <property type="project" value="UniProtKB-KW"/>
</dbReference>
<dbReference type="PANTHER" id="PTHR22930">
    <property type="match status" value="1"/>
</dbReference>
<dbReference type="eggNOG" id="KOG4585">
    <property type="taxonomic scope" value="Eukaryota"/>
</dbReference>
<keyword evidence="6" id="KW-0378">Hydrolase</keyword>
<evidence type="ECO:0000256" key="5">
    <source>
        <dbReference type="ARBA" id="ARBA00022723"/>
    </source>
</evidence>
<evidence type="ECO:0000256" key="7">
    <source>
        <dbReference type="ARBA" id="ARBA00023242"/>
    </source>
</evidence>
<keyword evidence="10" id="KW-1185">Reference proteome</keyword>
<dbReference type="OrthoDB" id="2502344at2759"/>
<proteinExistence type="inferred from homology"/>
<name>E3JT14_PUCGT</name>
<dbReference type="EMBL" id="DS178263">
    <property type="protein sequence ID" value="EFP75241.1"/>
    <property type="molecule type" value="Genomic_DNA"/>
</dbReference>
<evidence type="ECO:0000256" key="1">
    <source>
        <dbReference type="ARBA" id="ARBA00001968"/>
    </source>
</evidence>
<evidence type="ECO:0000256" key="4">
    <source>
        <dbReference type="ARBA" id="ARBA00022722"/>
    </source>
</evidence>